<name>A0ABD5PGY5_9EURY</name>
<dbReference type="InterPro" id="IPR011635">
    <property type="entry name" value="CARDB"/>
</dbReference>
<feature type="compositionally biased region" description="Basic and acidic residues" evidence="1">
    <location>
        <begin position="43"/>
        <end position="54"/>
    </location>
</feature>
<feature type="region of interest" description="Disordered" evidence="1">
    <location>
        <begin position="34"/>
        <end position="132"/>
    </location>
</feature>
<feature type="compositionally biased region" description="Low complexity" evidence="1">
    <location>
        <begin position="55"/>
        <end position="65"/>
    </location>
</feature>
<feature type="domain" description="CARDB" evidence="2">
    <location>
        <begin position="127"/>
        <end position="194"/>
    </location>
</feature>
<evidence type="ECO:0000313" key="4">
    <source>
        <dbReference type="Proteomes" id="UP001595921"/>
    </source>
</evidence>
<dbReference type="AlphaFoldDB" id="A0ABD5PGY5"/>
<feature type="compositionally biased region" description="Low complexity" evidence="1">
    <location>
        <begin position="445"/>
        <end position="475"/>
    </location>
</feature>
<gene>
    <name evidence="3" type="ORF">ACFO0N_19440</name>
</gene>
<dbReference type="Gene3D" id="2.60.40.10">
    <property type="entry name" value="Immunoglobulins"/>
    <property type="match status" value="2"/>
</dbReference>
<organism evidence="3 4">
    <name type="scientific">Halobium salinum</name>
    <dbReference type="NCBI Taxonomy" id="1364940"/>
    <lineage>
        <taxon>Archaea</taxon>
        <taxon>Methanobacteriati</taxon>
        <taxon>Methanobacteriota</taxon>
        <taxon>Stenosarchaea group</taxon>
        <taxon>Halobacteria</taxon>
        <taxon>Halobacteriales</taxon>
        <taxon>Haloferacaceae</taxon>
        <taxon>Halobium</taxon>
    </lineage>
</organism>
<sequence>MLPERAPPARTTLLALALLAVVGAPLSVPVTAATSADATGSADGDRTLRLDRAATDTNGTSGTTTHRPNTDAEDDASEPGTDHPNATTTPRSNETTTATPRSTPTPTTATASPTLTPTRTPASTGDPSFVVSNLSAPRDLRVGDAVTVTATVTNAGDGGTERVNYSFGGATVDSTTLTLAAGESTDVRFRATTAELADAVGDDGLEVRTYVHGVRNGSGAGVARRLRVTPDVDFTVDGLDAPTDISRDEPFVVLATVGNPGASTITRQVTYRFDSQVVAERAVTVAPGEQRQVAFEVGVDEIEAVVGDVRDETTYYHAVGTTGGDRRGGSVRVVRGPSADAETLAVEGFEATDDVREGDTVTVNVTLRNVAATDFEGQLSYRLDDSVVATEWARVPSGERRTVRFRVSYADVERAAVPLSAQDTSHGVWVGDDAVRTRPVTVHAPTATATTPTPAATFSPTPDAGDSADAADADGGAVGADDPDTCSRGLLTKCGGTPLDETTLTVLGTFASVFGIVHQLTRGD</sequence>
<evidence type="ECO:0000256" key="1">
    <source>
        <dbReference type="SAM" id="MobiDB-lite"/>
    </source>
</evidence>
<proteinExistence type="predicted"/>
<feature type="region of interest" description="Disordered" evidence="1">
    <location>
        <begin position="445"/>
        <end position="484"/>
    </location>
</feature>
<feature type="compositionally biased region" description="Polar residues" evidence="1">
    <location>
        <begin position="84"/>
        <end position="94"/>
    </location>
</feature>
<dbReference type="InterPro" id="IPR013783">
    <property type="entry name" value="Ig-like_fold"/>
</dbReference>
<evidence type="ECO:0000259" key="2">
    <source>
        <dbReference type="Pfam" id="PF07705"/>
    </source>
</evidence>
<dbReference type="EMBL" id="JBHSDS010000010">
    <property type="protein sequence ID" value="MFC4360129.1"/>
    <property type="molecule type" value="Genomic_DNA"/>
</dbReference>
<keyword evidence="4" id="KW-1185">Reference proteome</keyword>
<protein>
    <submittedName>
        <fullName evidence="3">CARDB domain-containing protein</fullName>
    </submittedName>
</protein>
<dbReference type="RefSeq" id="WP_267623176.1">
    <property type="nucleotide sequence ID" value="NZ_JAODIW010000008.1"/>
</dbReference>
<feature type="compositionally biased region" description="Low complexity" evidence="1">
    <location>
        <begin position="95"/>
        <end position="124"/>
    </location>
</feature>
<dbReference type="Pfam" id="PF07705">
    <property type="entry name" value="CARDB"/>
    <property type="match status" value="1"/>
</dbReference>
<evidence type="ECO:0000313" key="3">
    <source>
        <dbReference type="EMBL" id="MFC4360129.1"/>
    </source>
</evidence>
<reference evidence="3 4" key="1">
    <citation type="journal article" date="2019" name="Int. J. Syst. Evol. Microbiol.">
        <title>The Global Catalogue of Microorganisms (GCM) 10K type strain sequencing project: providing services to taxonomists for standard genome sequencing and annotation.</title>
        <authorList>
            <consortium name="The Broad Institute Genomics Platform"/>
            <consortium name="The Broad Institute Genome Sequencing Center for Infectious Disease"/>
            <person name="Wu L."/>
            <person name="Ma J."/>
        </authorList>
    </citation>
    <scope>NUCLEOTIDE SEQUENCE [LARGE SCALE GENOMIC DNA]</scope>
    <source>
        <strain evidence="3 4">CGMCC 1.12553</strain>
    </source>
</reference>
<dbReference type="Proteomes" id="UP001595921">
    <property type="component" value="Unassembled WGS sequence"/>
</dbReference>
<accession>A0ABD5PGY5</accession>
<comment type="caution">
    <text evidence="3">The sequence shown here is derived from an EMBL/GenBank/DDBJ whole genome shotgun (WGS) entry which is preliminary data.</text>
</comment>